<evidence type="ECO:0000313" key="2">
    <source>
        <dbReference type="EMBL" id="PWA61646.1"/>
    </source>
</evidence>
<sequence>MVQCWCGQTAVVRTSWTNQNLGRRFYGCCDFIDWYNPPMCARSVSIIPGLLRARNAIQAALDDTRREAAKMKKYLILSWGFFLLFSCYFTCEVAVGNRVGDGF</sequence>
<accession>A0A2U1MK94</accession>
<name>A0A2U1MK94_ARTAN</name>
<dbReference type="AlphaFoldDB" id="A0A2U1MK94"/>
<feature type="transmembrane region" description="Helical" evidence="1">
    <location>
        <begin position="74"/>
        <end position="95"/>
    </location>
</feature>
<keyword evidence="3" id="KW-1185">Reference proteome</keyword>
<keyword evidence="1" id="KW-0472">Membrane</keyword>
<evidence type="ECO:0000313" key="3">
    <source>
        <dbReference type="Proteomes" id="UP000245207"/>
    </source>
</evidence>
<comment type="caution">
    <text evidence="2">The sequence shown here is derived from an EMBL/GenBank/DDBJ whole genome shotgun (WGS) entry which is preliminary data.</text>
</comment>
<protein>
    <submittedName>
        <fullName evidence="2">Zinc finger, GRF-type</fullName>
    </submittedName>
</protein>
<keyword evidence="1" id="KW-0812">Transmembrane</keyword>
<dbReference type="EMBL" id="PKPP01005055">
    <property type="protein sequence ID" value="PWA61646.1"/>
    <property type="molecule type" value="Genomic_DNA"/>
</dbReference>
<proteinExistence type="predicted"/>
<organism evidence="2 3">
    <name type="scientific">Artemisia annua</name>
    <name type="common">Sweet wormwood</name>
    <dbReference type="NCBI Taxonomy" id="35608"/>
    <lineage>
        <taxon>Eukaryota</taxon>
        <taxon>Viridiplantae</taxon>
        <taxon>Streptophyta</taxon>
        <taxon>Embryophyta</taxon>
        <taxon>Tracheophyta</taxon>
        <taxon>Spermatophyta</taxon>
        <taxon>Magnoliopsida</taxon>
        <taxon>eudicotyledons</taxon>
        <taxon>Gunneridae</taxon>
        <taxon>Pentapetalae</taxon>
        <taxon>asterids</taxon>
        <taxon>campanulids</taxon>
        <taxon>Asterales</taxon>
        <taxon>Asteraceae</taxon>
        <taxon>Asteroideae</taxon>
        <taxon>Anthemideae</taxon>
        <taxon>Artemisiinae</taxon>
        <taxon>Artemisia</taxon>
    </lineage>
</organism>
<gene>
    <name evidence="2" type="ORF">CTI12_AA366540</name>
</gene>
<dbReference type="PANTHER" id="PTHR33248">
    <property type="entry name" value="ZINC ION-BINDING PROTEIN"/>
    <property type="match status" value="1"/>
</dbReference>
<dbReference type="OrthoDB" id="967281at2759"/>
<dbReference type="Proteomes" id="UP000245207">
    <property type="component" value="Unassembled WGS sequence"/>
</dbReference>
<evidence type="ECO:0000256" key="1">
    <source>
        <dbReference type="SAM" id="Phobius"/>
    </source>
</evidence>
<reference evidence="2 3" key="1">
    <citation type="journal article" date="2018" name="Mol. Plant">
        <title>The genome of Artemisia annua provides insight into the evolution of Asteraceae family and artemisinin biosynthesis.</title>
        <authorList>
            <person name="Shen Q."/>
            <person name="Zhang L."/>
            <person name="Liao Z."/>
            <person name="Wang S."/>
            <person name="Yan T."/>
            <person name="Shi P."/>
            <person name="Liu M."/>
            <person name="Fu X."/>
            <person name="Pan Q."/>
            <person name="Wang Y."/>
            <person name="Lv Z."/>
            <person name="Lu X."/>
            <person name="Zhang F."/>
            <person name="Jiang W."/>
            <person name="Ma Y."/>
            <person name="Chen M."/>
            <person name="Hao X."/>
            <person name="Li L."/>
            <person name="Tang Y."/>
            <person name="Lv G."/>
            <person name="Zhou Y."/>
            <person name="Sun X."/>
            <person name="Brodelius P.E."/>
            <person name="Rose J.K.C."/>
            <person name="Tang K."/>
        </authorList>
    </citation>
    <scope>NUCLEOTIDE SEQUENCE [LARGE SCALE GENOMIC DNA]</scope>
    <source>
        <strain evidence="3">cv. Huhao1</strain>
        <tissue evidence="2">Leaf</tissue>
    </source>
</reference>
<keyword evidence="1" id="KW-1133">Transmembrane helix</keyword>